<dbReference type="KEGG" id="rba:RB5878"/>
<dbReference type="Proteomes" id="UP000001025">
    <property type="component" value="Chromosome"/>
</dbReference>
<sequence>MKTQFRFPEVGFVDTTIKGIDAIALVLELTKTTLPQSGKRAERL</sequence>
<dbReference type="EMBL" id="BX294143">
    <property type="protein sequence ID" value="CAD74486.1"/>
    <property type="molecule type" value="Genomic_DNA"/>
</dbReference>
<proteinExistence type="predicted"/>
<evidence type="ECO:0000313" key="1">
    <source>
        <dbReference type="EMBL" id="CAD74486.1"/>
    </source>
</evidence>
<dbReference type="STRING" id="243090.RB5878"/>
<reference evidence="1 2" key="1">
    <citation type="journal article" date="2003" name="Proc. Natl. Acad. Sci. U.S.A.">
        <title>Complete genome sequence of the marine planctomycete Pirellula sp. strain 1.</title>
        <authorList>
            <person name="Gloeckner F.O."/>
            <person name="Kube M."/>
            <person name="Bauer M."/>
            <person name="Teeling H."/>
            <person name="Lombardot T."/>
            <person name="Ludwig W."/>
            <person name="Gade D."/>
            <person name="Beck A."/>
            <person name="Borzym K."/>
            <person name="Heitmann K."/>
            <person name="Rabus R."/>
            <person name="Schlesner H."/>
            <person name="Amann R."/>
            <person name="Reinhardt R."/>
        </authorList>
    </citation>
    <scope>NUCLEOTIDE SEQUENCE [LARGE SCALE GENOMIC DNA]</scope>
    <source>
        <strain evidence="2">DSM 10527 / NCIMB 13988 / SH1</strain>
    </source>
</reference>
<gene>
    <name evidence="1" type="ordered locus">RB5878</name>
</gene>
<dbReference type="AlphaFoldDB" id="Q7UR54"/>
<dbReference type="HOGENOM" id="CLU_3221253_0_0_0"/>
<organism evidence="1 2">
    <name type="scientific">Rhodopirellula baltica (strain DSM 10527 / NCIMB 13988 / SH1)</name>
    <dbReference type="NCBI Taxonomy" id="243090"/>
    <lineage>
        <taxon>Bacteria</taxon>
        <taxon>Pseudomonadati</taxon>
        <taxon>Planctomycetota</taxon>
        <taxon>Planctomycetia</taxon>
        <taxon>Pirellulales</taxon>
        <taxon>Pirellulaceae</taxon>
        <taxon>Rhodopirellula</taxon>
    </lineage>
</organism>
<accession>Q7UR54</accession>
<protein>
    <submittedName>
        <fullName evidence="1">Uncharacterized protein</fullName>
    </submittedName>
</protein>
<keyword evidence="2" id="KW-1185">Reference proteome</keyword>
<evidence type="ECO:0000313" key="2">
    <source>
        <dbReference type="Proteomes" id="UP000001025"/>
    </source>
</evidence>
<dbReference type="EnsemblBacteria" id="CAD74486">
    <property type="protein sequence ID" value="CAD74486"/>
    <property type="gene ID" value="RB5878"/>
</dbReference>
<dbReference type="InParanoid" id="Q7UR54"/>
<name>Q7UR54_RHOBA</name>